<evidence type="ECO:0000256" key="3">
    <source>
        <dbReference type="ARBA" id="ARBA00013190"/>
    </source>
</evidence>
<dbReference type="PANTHER" id="PTHR42940:SF3">
    <property type="entry name" value="ALCOHOL DEHYDROGENASE 1-RELATED"/>
    <property type="match status" value="1"/>
</dbReference>
<keyword evidence="12" id="KW-1185">Reference proteome</keyword>
<accession>A0A4U0UE07</accession>
<feature type="compositionally biased region" description="Low complexity" evidence="9">
    <location>
        <begin position="15"/>
        <end position="25"/>
    </location>
</feature>
<dbReference type="InterPro" id="IPR002328">
    <property type="entry name" value="ADH_Zn_CS"/>
</dbReference>
<evidence type="ECO:0000259" key="10">
    <source>
        <dbReference type="SMART" id="SM00829"/>
    </source>
</evidence>
<keyword evidence="6" id="KW-0560">Oxidoreductase</keyword>
<dbReference type="AlphaFoldDB" id="A0A4U0UE07"/>
<organism evidence="11 12">
    <name type="scientific">Salinomyces thailandicus</name>
    <dbReference type="NCBI Taxonomy" id="706561"/>
    <lineage>
        <taxon>Eukaryota</taxon>
        <taxon>Fungi</taxon>
        <taxon>Dikarya</taxon>
        <taxon>Ascomycota</taxon>
        <taxon>Pezizomycotina</taxon>
        <taxon>Dothideomycetes</taxon>
        <taxon>Dothideomycetidae</taxon>
        <taxon>Mycosphaerellales</taxon>
        <taxon>Teratosphaeriaceae</taxon>
        <taxon>Salinomyces</taxon>
    </lineage>
</organism>
<keyword evidence="5 8" id="KW-0862">Zinc</keyword>
<dbReference type="GO" id="GO:0008270">
    <property type="term" value="F:zinc ion binding"/>
    <property type="evidence" value="ECO:0007669"/>
    <property type="project" value="InterPro"/>
</dbReference>
<dbReference type="InterPro" id="IPR013154">
    <property type="entry name" value="ADH-like_N"/>
</dbReference>
<keyword evidence="7" id="KW-0520">NAD</keyword>
<evidence type="ECO:0000256" key="8">
    <source>
        <dbReference type="RuleBase" id="RU361277"/>
    </source>
</evidence>
<dbReference type="PANTHER" id="PTHR42940">
    <property type="entry name" value="ALCOHOL DEHYDROGENASE 1-RELATED"/>
    <property type="match status" value="1"/>
</dbReference>
<dbReference type="GO" id="GO:0004022">
    <property type="term" value="F:alcohol dehydrogenase (NAD+) activity"/>
    <property type="evidence" value="ECO:0007669"/>
    <property type="project" value="UniProtKB-EC"/>
</dbReference>
<dbReference type="Pfam" id="PF08240">
    <property type="entry name" value="ADH_N"/>
    <property type="match status" value="1"/>
</dbReference>
<dbReference type="InterPro" id="IPR011032">
    <property type="entry name" value="GroES-like_sf"/>
</dbReference>
<gene>
    <name evidence="11" type="ORF">B0A50_00569</name>
</gene>
<evidence type="ECO:0000256" key="2">
    <source>
        <dbReference type="ARBA" id="ARBA00008072"/>
    </source>
</evidence>
<dbReference type="SUPFAM" id="SSF50129">
    <property type="entry name" value="GroES-like"/>
    <property type="match status" value="1"/>
</dbReference>
<name>A0A4U0UE07_9PEZI</name>
<dbReference type="EC" id="1.1.1.1" evidence="3"/>
<dbReference type="FunFam" id="3.40.50.720:FF:000039">
    <property type="entry name" value="Alcohol dehydrogenase AdhP"/>
    <property type="match status" value="1"/>
</dbReference>
<keyword evidence="4 8" id="KW-0479">Metal-binding</keyword>
<evidence type="ECO:0000256" key="7">
    <source>
        <dbReference type="ARBA" id="ARBA00023027"/>
    </source>
</evidence>
<evidence type="ECO:0000256" key="1">
    <source>
        <dbReference type="ARBA" id="ARBA00001947"/>
    </source>
</evidence>
<dbReference type="InterPro" id="IPR020843">
    <property type="entry name" value="ER"/>
</dbReference>
<dbReference type="EMBL" id="NAJL01000002">
    <property type="protein sequence ID" value="TKA33733.1"/>
    <property type="molecule type" value="Genomic_DNA"/>
</dbReference>
<feature type="domain" description="Enoyl reductase (ER)" evidence="10">
    <location>
        <begin position="61"/>
        <end position="392"/>
    </location>
</feature>
<evidence type="ECO:0000256" key="5">
    <source>
        <dbReference type="ARBA" id="ARBA00022833"/>
    </source>
</evidence>
<dbReference type="Gene3D" id="3.40.50.720">
    <property type="entry name" value="NAD(P)-binding Rossmann-like Domain"/>
    <property type="match status" value="1"/>
</dbReference>
<dbReference type="Pfam" id="PF00107">
    <property type="entry name" value="ADH_zinc_N"/>
    <property type="match status" value="1"/>
</dbReference>
<comment type="caution">
    <text evidence="11">The sequence shown here is derived from an EMBL/GenBank/DDBJ whole genome shotgun (WGS) entry which is preliminary data.</text>
</comment>
<dbReference type="PROSITE" id="PS00059">
    <property type="entry name" value="ADH_ZINC"/>
    <property type="match status" value="1"/>
</dbReference>
<evidence type="ECO:0000256" key="4">
    <source>
        <dbReference type="ARBA" id="ARBA00022723"/>
    </source>
</evidence>
<protein>
    <recommendedName>
        <fullName evidence="3">alcohol dehydrogenase</fullName>
        <ecNumber evidence="3">1.1.1.1</ecNumber>
    </recommendedName>
</protein>
<dbReference type="SUPFAM" id="SSF51735">
    <property type="entry name" value="NAD(P)-binding Rossmann-fold domains"/>
    <property type="match status" value="1"/>
</dbReference>
<feature type="region of interest" description="Disordered" evidence="9">
    <location>
        <begin position="1"/>
        <end position="32"/>
    </location>
</feature>
<comment type="similarity">
    <text evidence="2 8">Belongs to the zinc-containing alcohol dehydrogenase family.</text>
</comment>
<dbReference type="FunFam" id="3.90.180.10:FF:000002">
    <property type="entry name" value="Alcohol dehydrogenase AdhP"/>
    <property type="match status" value="1"/>
</dbReference>
<evidence type="ECO:0000256" key="9">
    <source>
        <dbReference type="SAM" id="MobiDB-lite"/>
    </source>
</evidence>
<dbReference type="InterPro" id="IPR036291">
    <property type="entry name" value="NAD(P)-bd_dom_sf"/>
</dbReference>
<evidence type="ECO:0000313" key="11">
    <source>
        <dbReference type="EMBL" id="TKA33733.1"/>
    </source>
</evidence>
<dbReference type="SMART" id="SM00829">
    <property type="entry name" value="PKS_ER"/>
    <property type="match status" value="1"/>
</dbReference>
<evidence type="ECO:0000256" key="6">
    <source>
        <dbReference type="ARBA" id="ARBA00023002"/>
    </source>
</evidence>
<sequence length="396" mass="42481">MSNVPLFPSRARDSQGGVVEGQQQRQGDESNNEAGHFHLFNIKMAPNVPKRQMAQVIEKTGGPVEFKEIDVQQPGPDEVLINIKYSGVCHTDLHAVNGDWPLPTKLPLVGGHEGAGVVVAKGDLVEDIEIGDHAGVKWINGTCLACDFCQQADEPLCPKALLSGYTVDGSFQQYCIAKGAHVARIHKDIPLDAIAPVLCAGITVYKGLKESGAKPGQTVAIVGAGGGLGSLAQQYAQAMGLRTIAIDSGEEKRKMCTEQLGSYAFVDFAKSSNVVKDVQQATEDGLGPHAVILVAVNEKPFQQAAEYVRPRGTVICIGLPAGAYLKAPVFESVIKMVTIKGSYVGNRKDTQEALDFYRRGIIKAPFKVVGLSELQKVYDLMHEGKIAGRYVLDTSK</sequence>
<dbReference type="CDD" id="cd08297">
    <property type="entry name" value="CAD3"/>
    <property type="match status" value="1"/>
</dbReference>
<dbReference type="Gene3D" id="3.90.180.10">
    <property type="entry name" value="Medium-chain alcohol dehydrogenases, catalytic domain"/>
    <property type="match status" value="1"/>
</dbReference>
<dbReference type="InterPro" id="IPR013149">
    <property type="entry name" value="ADH-like_C"/>
</dbReference>
<comment type="cofactor">
    <cofactor evidence="1 8">
        <name>Zn(2+)</name>
        <dbReference type="ChEBI" id="CHEBI:29105"/>
    </cofactor>
</comment>
<dbReference type="OrthoDB" id="1879366at2759"/>
<dbReference type="Proteomes" id="UP000308549">
    <property type="component" value="Unassembled WGS sequence"/>
</dbReference>
<reference evidence="11 12" key="1">
    <citation type="submission" date="2017-03" db="EMBL/GenBank/DDBJ databases">
        <title>Genomes of endolithic fungi from Antarctica.</title>
        <authorList>
            <person name="Coleine C."/>
            <person name="Masonjones S."/>
            <person name="Stajich J.E."/>
        </authorList>
    </citation>
    <scope>NUCLEOTIDE SEQUENCE [LARGE SCALE GENOMIC DNA]</scope>
    <source>
        <strain evidence="11 12">CCFEE 6315</strain>
    </source>
</reference>
<proteinExistence type="inferred from homology"/>
<evidence type="ECO:0000313" key="12">
    <source>
        <dbReference type="Proteomes" id="UP000308549"/>
    </source>
</evidence>
<dbReference type="GO" id="GO:0005737">
    <property type="term" value="C:cytoplasm"/>
    <property type="evidence" value="ECO:0007669"/>
    <property type="project" value="TreeGrafter"/>
</dbReference>